<feature type="transmembrane region" description="Helical" evidence="2">
    <location>
        <begin position="21"/>
        <end position="42"/>
    </location>
</feature>
<keyword evidence="2" id="KW-0812">Transmembrane</keyword>
<dbReference type="EMBL" id="JAZAVK010000021">
    <property type="protein sequence ID" value="KAK7430208.1"/>
    <property type="molecule type" value="Genomic_DNA"/>
</dbReference>
<feature type="compositionally biased region" description="Pro residues" evidence="1">
    <location>
        <begin position="262"/>
        <end position="283"/>
    </location>
</feature>
<name>A0ABR1I9D0_9HYPO</name>
<evidence type="ECO:0000313" key="4">
    <source>
        <dbReference type="Proteomes" id="UP001498421"/>
    </source>
</evidence>
<dbReference type="SUPFAM" id="SSF81321">
    <property type="entry name" value="Family A G protein-coupled receptor-like"/>
    <property type="match status" value="1"/>
</dbReference>
<evidence type="ECO:0000256" key="2">
    <source>
        <dbReference type="SAM" id="Phobius"/>
    </source>
</evidence>
<dbReference type="PANTHER" id="PTHR37451:SF4">
    <property type="entry name" value="MARVEL DOMAIN-CONTAINING PROTEIN"/>
    <property type="match status" value="1"/>
</dbReference>
<protein>
    <recommendedName>
        <fullName evidence="5">MARVEL domain-containing protein</fullName>
    </recommendedName>
</protein>
<dbReference type="Proteomes" id="UP001498421">
    <property type="component" value="Unassembled WGS sequence"/>
</dbReference>
<feature type="transmembrane region" description="Helical" evidence="2">
    <location>
        <begin position="82"/>
        <end position="111"/>
    </location>
</feature>
<feature type="compositionally biased region" description="Low complexity" evidence="1">
    <location>
        <begin position="183"/>
        <end position="214"/>
    </location>
</feature>
<accession>A0ABR1I9D0</accession>
<comment type="caution">
    <text evidence="3">The sequence shown here is derived from an EMBL/GenBank/DDBJ whole genome shotgun (WGS) entry which is preliminary data.</text>
</comment>
<organism evidence="3 4">
    <name type="scientific">Neonectria magnoliae</name>
    <dbReference type="NCBI Taxonomy" id="2732573"/>
    <lineage>
        <taxon>Eukaryota</taxon>
        <taxon>Fungi</taxon>
        <taxon>Dikarya</taxon>
        <taxon>Ascomycota</taxon>
        <taxon>Pezizomycotina</taxon>
        <taxon>Sordariomycetes</taxon>
        <taxon>Hypocreomycetidae</taxon>
        <taxon>Hypocreales</taxon>
        <taxon>Nectriaceae</taxon>
        <taxon>Neonectria</taxon>
    </lineage>
</organism>
<feature type="region of interest" description="Disordered" evidence="1">
    <location>
        <begin position="236"/>
        <end position="309"/>
    </location>
</feature>
<proteinExistence type="predicted"/>
<keyword evidence="2" id="KW-1133">Transmembrane helix</keyword>
<reference evidence="3 4" key="1">
    <citation type="journal article" date="2025" name="Microbiol. Resour. Announc.">
        <title>Draft genome sequences for Neonectria magnoliae and Neonectria punicea, canker pathogens of Liriodendron tulipifera and Acer saccharum in West Virginia.</title>
        <authorList>
            <person name="Petronek H.M."/>
            <person name="Kasson M.T."/>
            <person name="Metheny A.M."/>
            <person name="Stauder C.M."/>
            <person name="Lovett B."/>
            <person name="Lynch S.C."/>
            <person name="Garnas J.R."/>
            <person name="Kasson L.R."/>
            <person name="Stajich J.E."/>
        </authorList>
    </citation>
    <scope>NUCLEOTIDE SEQUENCE [LARGE SCALE GENOMIC DNA]</scope>
    <source>
        <strain evidence="3 4">NRRL 64651</strain>
    </source>
</reference>
<keyword evidence="2" id="KW-0472">Membrane</keyword>
<evidence type="ECO:0008006" key="5">
    <source>
        <dbReference type="Google" id="ProtNLM"/>
    </source>
</evidence>
<keyword evidence="4" id="KW-1185">Reference proteome</keyword>
<gene>
    <name evidence="3" type="ORF">QQZ08_003183</name>
</gene>
<feature type="compositionally biased region" description="Polar residues" evidence="1">
    <location>
        <begin position="236"/>
        <end position="259"/>
    </location>
</feature>
<feature type="region of interest" description="Disordered" evidence="1">
    <location>
        <begin position="176"/>
        <end position="214"/>
    </location>
</feature>
<feature type="transmembrane region" description="Helical" evidence="2">
    <location>
        <begin position="48"/>
        <end position="70"/>
    </location>
</feature>
<sequence>MAQSSDRPEGKEHTPNHPSGFMILRVFQFVFSIVILGLISYTVYVLTFSANCLMLFTSVASVIITLWMVLAHSCAPKLYNYWAVLALDIFLLVFWIISFALLTAQTVFFWSVTSGYCDYYTCYYGSLSGSALVYGAILATACGLGALEFMFFFISLVMHSIALCRHRRTELHSNPVNAGVLSQPDQDQMPPQTQPQMQQVQPQAQHQAQQQMQPRRIVNSRPFPHFELPAGQNVYNQVSPQQSPQKQTAPVSPESNSQGQPPHFPAQHPAPPQFHTRSPPPLTSHPVGGFIHQQRMVQQAPPLPPQATH</sequence>
<feature type="transmembrane region" description="Helical" evidence="2">
    <location>
        <begin position="131"/>
        <end position="158"/>
    </location>
</feature>
<evidence type="ECO:0000256" key="1">
    <source>
        <dbReference type="SAM" id="MobiDB-lite"/>
    </source>
</evidence>
<dbReference type="PANTHER" id="PTHR37451">
    <property type="entry name" value="MARVEL DOMAIN"/>
    <property type="match status" value="1"/>
</dbReference>
<evidence type="ECO:0000313" key="3">
    <source>
        <dbReference type="EMBL" id="KAK7430208.1"/>
    </source>
</evidence>